<keyword evidence="13" id="KW-1185">Reference proteome</keyword>
<dbReference type="PANTHER" id="PTHR47981:SF2">
    <property type="entry name" value="RAS-RELATED PROTEIN RABG3B"/>
    <property type="match status" value="1"/>
</dbReference>
<evidence type="ECO:0000313" key="13">
    <source>
        <dbReference type="Proteomes" id="UP001346149"/>
    </source>
</evidence>
<dbReference type="GO" id="GO:0003924">
    <property type="term" value="F:GTPase activity"/>
    <property type="evidence" value="ECO:0007669"/>
    <property type="project" value="InterPro"/>
</dbReference>
<dbReference type="PANTHER" id="PTHR47981">
    <property type="entry name" value="RAB FAMILY"/>
    <property type="match status" value="1"/>
</dbReference>
<feature type="compositionally biased region" description="Basic and acidic residues" evidence="11">
    <location>
        <begin position="185"/>
        <end position="194"/>
    </location>
</feature>
<keyword evidence="4" id="KW-0547">Nucleotide-binding</keyword>
<evidence type="ECO:0000256" key="3">
    <source>
        <dbReference type="ARBA" id="ARBA00022481"/>
    </source>
</evidence>
<keyword evidence="8" id="KW-0636">Prenylation</keyword>
<dbReference type="PROSITE" id="PS51421">
    <property type="entry name" value="RAS"/>
    <property type="match status" value="1"/>
</dbReference>
<dbReference type="SMART" id="SM00176">
    <property type="entry name" value="RAN"/>
    <property type="match status" value="1"/>
</dbReference>
<evidence type="ECO:0000256" key="1">
    <source>
        <dbReference type="ARBA" id="ARBA00006270"/>
    </source>
</evidence>
<feature type="region of interest" description="Disordered" evidence="11">
    <location>
        <begin position="185"/>
        <end position="211"/>
    </location>
</feature>
<dbReference type="GO" id="GO:0005764">
    <property type="term" value="C:lysosome"/>
    <property type="evidence" value="ECO:0007669"/>
    <property type="project" value="UniProtKB-ARBA"/>
</dbReference>
<dbReference type="EMBL" id="JAXQNO010000004">
    <property type="protein sequence ID" value="KAK4799787.1"/>
    <property type="molecule type" value="Genomic_DNA"/>
</dbReference>
<evidence type="ECO:0000313" key="12">
    <source>
        <dbReference type="EMBL" id="KAK4799787.1"/>
    </source>
</evidence>
<comment type="subcellular location">
    <subcellularLocation>
        <location evidence="9">Endomembrane system</location>
        <topology evidence="9">Lipid-anchor</topology>
        <orientation evidence="9">Cytoplasmic side</orientation>
    </subcellularLocation>
</comment>
<dbReference type="SMART" id="SM00174">
    <property type="entry name" value="RHO"/>
    <property type="match status" value="1"/>
</dbReference>
<evidence type="ECO:0000256" key="5">
    <source>
        <dbReference type="ARBA" id="ARBA00022927"/>
    </source>
</evidence>
<organism evidence="12 13">
    <name type="scientific">Trapa natans</name>
    <name type="common">Water chestnut</name>
    <dbReference type="NCBI Taxonomy" id="22666"/>
    <lineage>
        <taxon>Eukaryota</taxon>
        <taxon>Viridiplantae</taxon>
        <taxon>Streptophyta</taxon>
        <taxon>Embryophyta</taxon>
        <taxon>Tracheophyta</taxon>
        <taxon>Spermatophyta</taxon>
        <taxon>Magnoliopsida</taxon>
        <taxon>eudicotyledons</taxon>
        <taxon>Gunneridae</taxon>
        <taxon>Pentapetalae</taxon>
        <taxon>rosids</taxon>
        <taxon>malvids</taxon>
        <taxon>Myrtales</taxon>
        <taxon>Lythraceae</taxon>
        <taxon>Trapa</taxon>
    </lineage>
</organism>
<dbReference type="GO" id="GO:0015031">
    <property type="term" value="P:protein transport"/>
    <property type="evidence" value="ECO:0007669"/>
    <property type="project" value="UniProtKB-KW"/>
</dbReference>
<dbReference type="AlphaFoldDB" id="A0AAN7RDX9"/>
<evidence type="ECO:0000256" key="8">
    <source>
        <dbReference type="ARBA" id="ARBA00023289"/>
    </source>
</evidence>
<evidence type="ECO:0000256" key="2">
    <source>
        <dbReference type="ARBA" id="ARBA00022448"/>
    </source>
</evidence>
<dbReference type="GO" id="GO:0005770">
    <property type="term" value="C:late endosome"/>
    <property type="evidence" value="ECO:0007669"/>
    <property type="project" value="UniProtKB-ARBA"/>
</dbReference>
<dbReference type="PROSITE" id="PS51419">
    <property type="entry name" value="RAB"/>
    <property type="match status" value="1"/>
</dbReference>
<dbReference type="InterPro" id="IPR005225">
    <property type="entry name" value="Small_GTP-bd"/>
</dbReference>
<dbReference type="Proteomes" id="UP001346149">
    <property type="component" value="Unassembled WGS sequence"/>
</dbReference>
<dbReference type="GO" id="GO:0005774">
    <property type="term" value="C:vacuolar membrane"/>
    <property type="evidence" value="ECO:0007669"/>
    <property type="project" value="TreeGrafter"/>
</dbReference>
<evidence type="ECO:0000256" key="10">
    <source>
        <dbReference type="ARBA" id="ARBA00067801"/>
    </source>
</evidence>
<dbReference type="SMART" id="SM00175">
    <property type="entry name" value="RAB"/>
    <property type="match status" value="1"/>
</dbReference>
<dbReference type="GO" id="GO:0030139">
    <property type="term" value="C:endocytic vesicle"/>
    <property type="evidence" value="ECO:0007669"/>
    <property type="project" value="UniProtKB-ARBA"/>
</dbReference>
<dbReference type="SMART" id="SM00173">
    <property type="entry name" value="RAS"/>
    <property type="match status" value="1"/>
</dbReference>
<dbReference type="InterPro" id="IPR001806">
    <property type="entry name" value="Small_GTPase"/>
</dbReference>
<comment type="caution">
    <text evidence="12">The sequence shown here is derived from an EMBL/GenBank/DDBJ whole genome shotgun (WGS) entry which is preliminary data.</text>
</comment>
<keyword evidence="7" id="KW-0449">Lipoprotein</keyword>
<proteinExistence type="inferred from homology"/>
<gene>
    <name evidence="12" type="ORF">SAY86_025152</name>
</gene>
<protein>
    <recommendedName>
        <fullName evidence="10">Ras-related protein Rab-7b</fullName>
    </recommendedName>
</protein>
<dbReference type="Gene3D" id="3.40.50.300">
    <property type="entry name" value="P-loop containing nucleotide triphosphate hydrolases"/>
    <property type="match status" value="1"/>
</dbReference>
<sequence>MMNSNSEAALIKVFVQGDNGVGKTSLINQYVNKRINSRYILTIGADYASRKLQIDDKLVCLQIWDTPGHESCQSLGKGFYKGADCCVLVYDVSVMKSFESLKTWHLDFLQQLDPAEPEAFPFIVVGNKVDVDRGQSRVVTEESAREWCKWNGMLHFETSAKYDINLDEAFFCVAQEAIKFAAVKSDQDSVRGWESESESESESGSESEQSE</sequence>
<evidence type="ECO:0000256" key="7">
    <source>
        <dbReference type="ARBA" id="ARBA00023288"/>
    </source>
</evidence>
<feature type="compositionally biased region" description="Acidic residues" evidence="11">
    <location>
        <begin position="195"/>
        <end position="211"/>
    </location>
</feature>
<dbReference type="FunFam" id="3.40.50.300:FF:000751">
    <property type="entry name" value="Rab family GTPase, putative"/>
    <property type="match status" value="1"/>
</dbReference>
<name>A0AAN7RDX9_TRANT</name>
<comment type="similarity">
    <text evidence="1">Belongs to the small GTPase superfamily. Rab family.</text>
</comment>
<keyword evidence="5" id="KW-0653">Protein transport</keyword>
<evidence type="ECO:0000256" key="4">
    <source>
        <dbReference type="ARBA" id="ARBA00022741"/>
    </source>
</evidence>
<reference evidence="12 13" key="1">
    <citation type="journal article" date="2023" name="Hortic Res">
        <title>Pangenome of water caltrop reveals structural variations and asymmetric subgenome divergence after allopolyploidization.</title>
        <authorList>
            <person name="Zhang X."/>
            <person name="Chen Y."/>
            <person name="Wang L."/>
            <person name="Yuan Y."/>
            <person name="Fang M."/>
            <person name="Shi L."/>
            <person name="Lu R."/>
            <person name="Comes H.P."/>
            <person name="Ma Y."/>
            <person name="Chen Y."/>
            <person name="Huang G."/>
            <person name="Zhou Y."/>
            <person name="Zheng Z."/>
            <person name="Qiu Y."/>
        </authorList>
    </citation>
    <scope>NUCLEOTIDE SEQUENCE [LARGE SCALE GENOMIC DNA]</scope>
    <source>
        <strain evidence="12">F231</strain>
    </source>
</reference>
<dbReference type="GO" id="GO:0005525">
    <property type="term" value="F:GTP binding"/>
    <property type="evidence" value="ECO:0007669"/>
    <property type="project" value="UniProtKB-KW"/>
</dbReference>
<evidence type="ECO:0000256" key="11">
    <source>
        <dbReference type="SAM" id="MobiDB-lite"/>
    </source>
</evidence>
<dbReference type="InterPro" id="IPR027417">
    <property type="entry name" value="P-loop_NTPase"/>
</dbReference>
<dbReference type="SUPFAM" id="SSF52540">
    <property type="entry name" value="P-loop containing nucleoside triphosphate hydrolases"/>
    <property type="match status" value="1"/>
</dbReference>
<dbReference type="GO" id="GO:0002682">
    <property type="term" value="P:regulation of immune system process"/>
    <property type="evidence" value="ECO:0007669"/>
    <property type="project" value="UniProtKB-ARBA"/>
</dbReference>
<keyword evidence="3" id="KW-0488">Methylation</keyword>
<dbReference type="PRINTS" id="PR00449">
    <property type="entry name" value="RASTRNSFRMNG"/>
</dbReference>
<evidence type="ECO:0000256" key="6">
    <source>
        <dbReference type="ARBA" id="ARBA00023134"/>
    </source>
</evidence>
<accession>A0AAN7RDX9</accession>
<keyword evidence="6" id="KW-0342">GTP-binding</keyword>
<evidence type="ECO:0000256" key="9">
    <source>
        <dbReference type="ARBA" id="ARBA00046278"/>
    </source>
</evidence>
<keyword evidence="2" id="KW-0813">Transport</keyword>
<dbReference type="NCBIfam" id="TIGR00231">
    <property type="entry name" value="small_GTP"/>
    <property type="match status" value="1"/>
</dbReference>
<dbReference type="Pfam" id="PF00071">
    <property type="entry name" value="Ras"/>
    <property type="match status" value="1"/>
</dbReference>